<dbReference type="AlphaFoldDB" id="A0A953I552"/>
<feature type="domain" description="SLH" evidence="2">
    <location>
        <begin position="204"/>
        <end position="267"/>
    </location>
</feature>
<evidence type="ECO:0000313" key="3">
    <source>
        <dbReference type="EMBL" id="MBY6277800.1"/>
    </source>
</evidence>
<comment type="caution">
    <text evidence="3">The sequence shown here is derived from an EMBL/GenBank/DDBJ whole genome shotgun (WGS) entry which is preliminary data.</text>
</comment>
<dbReference type="InterPro" id="IPR001119">
    <property type="entry name" value="SLH_dom"/>
</dbReference>
<dbReference type="PANTHER" id="PTHR43308:SF5">
    <property type="entry name" value="S-LAYER PROTEIN _ PEPTIDOGLYCAN ENDO-BETA-N-ACETYLGLUCOSAMINIDASE"/>
    <property type="match status" value="1"/>
</dbReference>
<feature type="domain" description="SLH" evidence="2">
    <location>
        <begin position="143"/>
        <end position="203"/>
    </location>
</feature>
<reference evidence="3" key="1">
    <citation type="submission" date="2017-11" db="EMBL/GenBank/DDBJ databases">
        <title>Three new genomes from thermophilic consortium.</title>
        <authorList>
            <person name="Quaggio R."/>
            <person name="Amgarten D."/>
            <person name="Setubal J.C."/>
        </authorList>
    </citation>
    <scope>NUCLEOTIDE SEQUENCE</scope>
    <source>
        <strain evidence="3">ZCTH01-B2</strain>
    </source>
</reference>
<dbReference type="Proteomes" id="UP000732377">
    <property type="component" value="Unassembled WGS sequence"/>
</dbReference>
<dbReference type="EMBL" id="PIUK01000249">
    <property type="protein sequence ID" value="MBY6277800.1"/>
    <property type="molecule type" value="Genomic_DNA"/>
</dbReference>
<keyword evidence="1" id="KW-0677">Repeat</keyword>
<dbReference type="PANTHER" id="PTHR43308">
    <property type="entry name" value="OUTER MEMBRANE PROTEIN ALPHA-RELATED"/>
    <property type="match status" value="1"/>
</dbReference>
<protein>
    <recommendedName>
        <fullName evidence="2">SLH domain-containing protein</fullName>
    </recommendedName>
</protein>
<feature type="domain" description="SLH" evidence="2">
    <location>
        <begin position="268"/>
        <end position="326"/>
    </location>
</feature>
<dbReference type="Pfam" id="PF00395">
    <property type="entry name" value="SLH"/>
    <property type="match status" value="3"/>
</dbReference>
<evidence type="ECO:0000259" key="2">
    <source>
        <dbReference type="PROSITE" id="PS51272"/>
    </source>
</evidence>
<dbReference type="PROSITE" id="PS51272">
    <property type="entry name" value="SLH"/>
    <property type="match status" value="3"/>
</dbReference>
<dbReference type="InterPro" id="IPR051465">
    <property type="entry name" value="Cell_Envelope_Struct_Comp"/>
</dbReference>
<evidence type="ECO:0000313" key="4">
    <source>
        <dbReference type="Proteomes" id="UP000732377"/>
    </source>
</evidence>
<proteinExistence type="predicted"/>
<sequence>MKAVITFEYDPEAVPSPEELRIYYFDTRQNVWVEIGGEVNSQTHTITVQVGHFTTFAALIPRVEAPALPELPAEVRSDRLTAAGAAPAGTPVSLVINGEAQATAVTGDDGRYVLEGRLAEGQNWVYVKGMGALASREWPVAYRPAPVYTDTAGHWAEGAINRLVDLDIATVYGAPLFEPGATVTRLEFAVMVARALGLAPVDEVPAFTDAASLPDWSRAEMAAVVDAGIILGIPDGSFAPDAPVTRAQMAVMLARALRHAGLDTSRGDRRFADHGAIPAWALAEVEAAARCGLIIGYPDGSFRPADGTTRAEAVTMLERLLDQVRR</sequence>
<organism evidence="3 4">
    <name type="scientific">Symbiobacterium thermophilum</name>
    <dbReference type="NCBI Taxonomy" id="2734"/>
    <lineage>
        <taxon>Bacteria</taxon>
        <taxon>Bacillati</taxon>
        <taxon>Bacillota</taxon>
        <taxon>Clostridia</taxon>
        <taxon>Eubacteriales</taxon>
        <taxon>Symbiobacteriaceae</taxon>
        <taxon>Symbiobacterium</taxon>
    </lineage>
</organism>
<gene>
    <name evidence="3" type="ORF">CWE10_16690</name>
</gene>
<evidence type="ECO:0000256" key="1">
    <source>
        <dbReference type="ARBA" id="ARBA00022737"/>
    </source>
</evidence>
<accession>A0A953I552</accession>
<name>A0A953I552_SYMTR</name>